<accession>A0A5E4PWD8</accession>
<gene>
    <name evidence="2" type="ORF">LSINAPIS_LOCUS2423</name>
</gene>
<feature type="chain" id="PRO_5023070362" evidence="1">
    <location>
        <begin position="20"/>
        <end position="227"/>
    </location>
</feature>
<protein>
    <submittedName>
        <fullName evidence="2">Uncharacterized protein</fullName>
    </submittedName>
</protein>
<proteinExistence type="predicted"/>
<evidence type="ECO:0000313" key="3">
    <source>
        <dbReference type="Proteomes" id="UP000324832"/>
    </source>
</evidence>
<dbReference type="EMBL" id="FZQP02000482">
    <property type="protein sequence ID" value="VVC89248.1"/>
    <property type="molecule type" value="Genomic_DNA"/>
</dbReference>
<sequence>MNTRVIKWIIFNLQFNVFGVLVKLEEQQIEAPTMNNNTQYYLNKPNGDVKKLNIHHTSSSSLHNIIAKNRTKDVINASNFKITNANSLNSMNVFDNEVSVECDEFMIGPLGVEDHGNWVLSAFEKDEKWIENIPASPPMQYHIKGDNFELSFPYSIDNLESCELIKPNGSRDRYYNRTRKKCKSCGYIVPNVTENDEGQWTIVGVGNIVYKTSSNLIIERKHYYEFY</sequence>
<dbReference type="Proteomes" id="UP000324832">
    <property type="component" value="Unassembled WGS sequence"/>
</dbReference>
<evidence type="ECO:0000313" key="2">
    <source>
        <dbReference type="EMBL" id="VVC89248.1"/>
    </source>
</evidence>
<feature type="signal peptide" evidence="1">
    <location>
        <begin position="1"/>
        <end position="19"/>
    </location>
</feature>
<reference evidence="2 3" key="1">
    <citation type="submission" date="2017-07" db="EMBL/GenBank/DDBJ databases">
        <authorList>
            <person name="Talla V."/>
            <person name="Backstrom N."/>
        </authorList>
    </citation>
    <scope>NUCLEOTIDE SEQUENCE [LARGE SCALE GENOMIC DNA]</scope>
</reference>
<feature type="non-terminal residue" evidence="2">
    <location>
        <position position="227"/>
    </location>
</feature>
<keyword evidence="1" id="KW-0732">Signal</keyword>
<keyword evidence="3" id="KW-1185">Reference proteome</keyword>
<organism evidence="2 3">
    <name type="scientific">Leptidea sinapis</name>
    <dbReference type="NCBI Taxonomy" id="189913"/>
    <lineage>
        <taxon>Eukaryota</taxon>
        <taxon>Metazoa</taxon>
        <taxon>Ecdysozoa</taxon>
        <taxon>Arthropoda</taxon>
        <taxon>Hexapoda</taxon>
        <taxon>Insecta</taxon>
        <taxon>Pterygota</taxon>
        <taxon>Neoptera</taxon>
        <taxon>Endopterygota</taxon>
        <taxon>Lepidoptera</taxon>
        <taxon>Glossata</taxon>
        <taxon>Ditrysia</taxon>
        <taxon>Papilionoidea</taxon>
        <taxon>Pieridae</taxon>
        <taxon>Dismorphiinae</taxon>
        <taxon>Leptidea</taxon>
    </lineage>
</organism>
<name>A0A5E4PWD8_9NEOP</name>
<dbReference type="AlphaFoldDB" id="A0A5E4PWD8"/>
<evidence type="ECO:0000256" key="1">
    <source>
        <dbReference type="SAM" id="SignalP"/>
    </source>
</evidence>